<keyword evidence="3" id="KW-0732">Signal</keyword>
<dbReference type="Proteomes" id="UP001438008">
    <property type="component" value="Unassembled WGS sequence"/>
</dbReference>
<feature type="transmembrane region" description="Helical" evidence="2">
    <location>
        <begin position="278"/>
        <end position="302"/>
    </location>
</feature>
<feature type="compositionally biased region" description="Acidic residues" evidence="1">
    <location>
        <begin position="239"/>
        <end position="248"/>
    </location>
</feature>
<sequence length="310" mass="31975">MKAFKKLAAAAAAITFLLSLSILTADAAEAPKGYSYQVTLHAGNQGTIGGQDSVTISDLQYGAQVSFDLSTIQVTDDRYYVKGVRLSGRDNNTVNATAFRVEGDADYVVAYGIKGNLVAYTVKYQDASGRQLAADSTFYGNVGDKPIVAYRYIENYVPQALALTKTLSANEAENVFTFVYTRGEAGIITIPGSDTTNVVTVVVPGVTRVNGGGANAGGNGAGGGAAAGADANGGAAGEGDNDDNDDNVEVTTPDNLVDLDENQAPAANIDLDGNGAKAFPFAAAVVIGVGALAALLVLAVWIRKRMKSEE</sequence>
<feature type="chain" id="PRO_5045688930" evidence="3">
    <location>
        <begin position="28"/>
        <end position="310"/>
    </location>
</feature>
<evidence type="ECO:0000256" key="1">
    <source>
        <dbReference type="SAM" id="MobiDB-lite"/>
    </source>
</evidence>
<evidence type="ECO:0000256" key="2">
    <source>
        <dbReference type="SAM" id="Phobius"/>
    </source>
</evidence>
<gene>
    <name evidence="4" type="ORF">WMO29_14025</name>
</gene>
<dbReference type="RefSeq" id="WP_349165201.1">
    <property type="nucleotide sequence ID" value="NZ_JBBMFE010000015.1"/>
</dbReference>
<keyword evidence="2" id="KW-0812">Transmembrane</keyword>
<evidence type="ECO:0000313" key="4">
    <source>
        <dbReference type="EMBL" id="MEQ2473597.1"/>
    </source>
</evidence>
<keyword evidence="5" id="KW-1185">Reference proteome</keyword>
<keyword evidence="2" id="KW-0472">Membrane</keyword>
<comment type="caution">
    <text evidence="4">The sequence shown here is derived from an EMBL/GenBank/DDBJ whole genome shotgun (WGS) entry which is preliminary data.</text>
</comment>
<reference evidence="4 5" key="1">
    <citation type="submission" date="2024-03" db="EMBL/GenBank/DDBJ databases">
        <title>Human intestinal bacterial collection.</title>
        <authorList>
            <person name="Pauvert C."/>
            <person name="Hitch T.C.A."/>
            <person name="Clavel T."/>
        </authorList>
    </citation>
    <scope>NUCLEOTIDE SEQUENCE [LARGE SCALE GENOMIC DNA]</scope>
    <source>
        <strain evidence="4 5">CLA-AA-H132</strain>
    </source>
</reference>
<feature type="region of interest" description="Disordered" evidence="1">
    <location>
        <begin position="221"/>
        <end position="252"/>
    </location>
</feature>
<dbReference type="EMBL" id="JBBMFE010000015">
    <property type="protein sequence ID" value="MEQ2473597.1"/>
    <property type="molecule type" value="Genomic_DNA"/>
</dbReference>
<accession>A0ABV1FKL0</accession>
<evidence type="ECO:0000256" key="3">
    <source>
        <dbReference type="SAM" id="SignalP"/>
    </source>
</evidence>
<dbReference type="Gene3D" id="3.10.20.320">
    <property type="entry name" value="Putative peptidoglycan bound protein (lpxtg motif)"/>
    <property type="match status" value="1"/>
</dbReference>
<protein>
    <submittedName>
        <fullName evidence="4">MucBP domain-containing protein</fullName>
    </submittedName>
</protein>
<feature type="signal peptide" evidence="3">
    <location>
        <begin position="1"/>
        <end position="27"/>
    </location>
</feature>
<organism evidence="4 5">
    <name type="scientific">Laedolimicola intestinihominis</name>
    <dbReference type="NCBI Taxonomy" id="3133166"/>
    <lineage>
        <taxon>Bacteria</taxon>
        <taxon>Bacillati</taxon>
        <taxon>Bacillota</taxon>
        <taxon>Clostridia</taxon>
        <taxon>Lachnospirales</taxon>
        <taxon>Lachnospiraceae</taxon>
        <taxon>Laedolimicola</taxon>
    </lineage>
</organism>
<keyword evidence="2" id="KW-1133">Transmembrane helix</keyword>
<name>A0ABV1FKL0_9FIRM</name>
<proteinExistence type="predicted"/>
<evidence type="ECO:0000313" key="5">
    <source>
        <dbReference type="Proteomes" id="UP001438008"/>
    </source>
</evidence>